<sequence length="245" mass="28738">MKNNPDLNKEFVPLYHQLKETIREEIDSGNWRPNDKIPSEHQFMEKYQVSRNTVQKAVDDLVHEGLIYRQQGRGTFVAQPKVEQSLTSFYIFSKVMKDKGLNPYDIILDIDEVTPKKSVAKQLQIDTEEKVIQLVRVRCANNEPLIFETTFLPKKIVPHLTKEDVEKNTLFTFMEQKYNISVVSSKEVFEPVLIRDYESKHLDVKPGMPGLLLDRVDYDLDKRPVSYLRSIVRGDRCRFYTELIK</sequence>
<protein>
    <submittedName>
        <fullName evidence="5">Phosphonate metabolism transcriptional regulator PhnF</fullName>
    </submittedName>
</protein>
<dbReference type="PRINTS" id="PR00035">
    <property type="entry name" value="HTHGNTR"/>
</dbReference>
<proteinExistence type="predicted"/>
<evidence type="ECO:0000259" key="4">
    <source>
        <dbReference type="PROSITE" id="PS50949"/>
    </source>
</evidence>
<dbReference type="InterPro" id="IPR028978">
    <property type="entry name" value="Chorismate_lyase_/UTRA_dom_sf"/>
</dbReference>
<comment type="caution">
    <text evidence="5">The sequence shown here is derived from an EMBL/GenBank/DDBJ whole genome shotgun (WGS) entry which is preliminary data.</text>
</comment>
<dbReference type="InterPro" id="IPR036388">
    <property type="entry name" value="WH-like_DNA-bd_sf"/>
</dbReference>
<reference evidence="5 6" key="1">
    <citation type="submission" date="2019-07" db="EMBL/GenBank/DDBJ databases">
        <title>Whole genome shotgun sequence of Oceanobacillus sojae NBRC 105379.</title>
        <authorList>
            <person name="Hosoyama A."/>
            <person name="Uohara A."/>
            <person name="Ohji S."/>
            <person name="Ichikawa N."/>
        </authorList>
    </citation>
    <scope>NUCLEOTIDE SEQUENCE [LARGE SCALE GENOMIC DNA]</scope>
    <source>
        <strain evidence="5 6">NBRC 105379</strain>
    </source>
</reference>
<dbReference type="PROSITE" id="PS50949">
    <property type="entry name" value="HTH_GNTR"/>
    <property type="match status" value="1"/>
</dbReference>
<dbReference type="GO" id="GO:0003700">
    <property type="term" value="F:DNA-binding transcription factor activity"/>
    <property type="evidence" value="ECO:0007669"/>
    <property type="project" value="InterPro"/>
</dbReference>
<evidence type="ECO:0000313" key="5">
    <source>
        <dbReference type="EMBL" id="GEN88983.1"/>
    </source>
</evidence>
<dbReference type="InterPro" id="IPR011663">
    <property type="entry name" value="UTRA"/>
</dbReference>
<dbReference type="PANTHER" id="PTHR44846">
    <property type="entry name" value="MANNOSYL-D-GLYCERATE TRANSPORT/METABOLISM SYSTEM REPRESSOR MNGR-RELATED"/>
    <property type="match status" value="1"/>
</dbReference>
<dbReference type="Proteomes" id="UP000321558">
    <property type="component" value="Unassembled WGS sequence"/>
</dbReference>
<keyword evidence="6" id="KW-1185">Reference proteome</keyword>
<dbReference type="SUPFAM" id="SSF64288">
    <property type="entry name" value="Chorismate lyase-like"/>
    <property type="match status" value="1"/>
</dbReference>
<keyword evidence="3" id="KW-0804">Transcription</keyword>
<dbReference type="InterPro" id="IPR036390">
    <property type="entry name" value="WH_DNA-bd_sf"/>
</dbReference>
<name>A0A511ZNF7_9BACI</name>
<evidence type="ECO:0000256" key="1">
    <source>
        <dbReference type="ARBA" id="ARBA00023015"/>
    </source>
</evidence>
<organism evidence="5 6">
    <name type="scientific">Oceanobacillus sojae</name>
    <dbReference type="NCBI Taxonomy" id="582851"/>
    <lineage>
        <taxon>Bacteria</taxon>
        <taxon>Bacillati</taxon>
        <taxon>Bacillota</taxon>
        <taxon>Bacilli</taxon>
        <taxon>Bacillales</taxon>
        <taxon>Bacillaceae</taxon>
        <taxon>Oceanobacillus</taxon>
    </lineage>
</organism>
<accession>A0A511ZNF7</accession>
<dbReference type="Gene3D" id="3.40.1410.10">
    <property type="entry name" value="Chorismate lyase-like"/>
    <property type="match status" value="1"/>
</dbReference>
<dbReference type="Gene3D" id="1.10.10.10">
    <property type="entry name" value="Winged helix-like DNA-binding domain superfamily/Winged helix DNA-binding domain"/>
    <property type="match status" value="1"/>
</dbReference>
<dbReference type="PANTHER" id="PTHR44846:SF1">
    <property type="entry name" value="MANNOSYL-D-GLYCERATE TRANSPORT_METABOLISM SYSTEM REPRESSOR MNGR-RELATED"/>
    <property type="match status" value="1"/>
</dbReference>
<dbReference type="InterPro" id="IPR050679">
    <property type="entry name" value="Bact_HTH_transcr_reg"/>
</dbReference>
<dbReference type="FunFam" id="1.10.10.10:FF:000079">
    <property type="entry name" value="GntR family transcriptional regulator"/>
    <property type="match status" value="1"/>
</dbReference>
<dbReference type="EMBL" id="BJYM01000017">
    <property type="protein sequence ID" value="GEN88983.1"/>
    <property type="molecule type" value="Genomic_DNA"/>
</dbReference>
<dbReference type="GO" id="GO:0003677">
    <property type="term" value="F:DNA binding"/>
    <property type="evidence" value="ECO:0007669"/>
    <property type="project" value="UniProtKB-KW"/>
</dbReference>
<dbReference type="SUPFAM" id="SSF46785">
    <property type="entry name" value="Winged helix' DNA-binding domain"/>
    <property type="match status" value="1"/>
</dbReference>
<dbReference type="AlphaFoldDB" id="A0A511ZNF7"/>
<dbReference type="OrthoDB" id="9815017at2"/>
<evidence type="ECO:0000256" key="3">
    <source>
        <dbReference type="ARBA" id="ARBA00023163"/>
    </source>
</evidence>
<dbReference type="GO" id="GO:0045892">
    <property type="term" value="P:negative regulation of DNA-templated transcription"/>
    <property type="evidence" value="ECO:0007669"/>
    <property type="project" value="TreeGrafter"/>
</dbReference>
<dbReference type="RefSeq" id="WP_147211874.1">
    <property type="nucleotide sequence ID" value="NZ_BJYM01000017.1"/>
</dbReference>
<dbReference type="SMART" id="SM00345">
    <property type="entry name" value="HTH_GNTR"/>
    <property type="match status" value="1"/>
</dbReference>
<keyword evidence="1" id="KW-0805">Transcription regulation</keyword>
<dbReference type="SMART" id="SM00866">
    <property type="entry name" value="UTRA"/>
    <property type="match status" value="1"/>
</dbReference>
<dbReference type="Pfam" id="PF07702">
    <property type="entry name" value="UTRA"/>
    <property type="match status" value="1"/>
</dbReference>
<evidence type="ECO:0000256" key="2">
    <source>
        <dbReference type="ARBA" id="ARBA00023125"/>
    </source>
</evidence>
<dbReference type="CDD" id="cd07377">
    <property type="entry name" value="WHTH_GntR"/>
    <property type="match status" value="1"/>
</dbReference>
<dbReference type="Pfam" id="PF00392">
    <property type="entry name" value="GntR"/>
    <property type="match status" value="1"/>
</dbReference>
<gene>
    <name evidence="5" type="ORF">OSO01_37220</name>
</gene>
<feature type="domain" description="HTH gntR-type" evidence="4">
    <location>
        <begin position="12"/>
        <end position="80"/>
    </location>
</feature>
<dbReference type="InterPro" id="IPR000524">
    <property type="entry name" value="Tscrpt_reg_HTH_GntR"/>
</dbReference>
<keyword evidence="2" id="KW-0238">DNA-binding</keyword>
<evidence type="ECO:0000313" key="6">
    <source>
        <dbReference type="Proteomes" id="UP000321558"/>
    </source>
</evidence>